<keyword evidence="2" id="KW-0560">Oxidoreductase</keyword>
<keyword evidence="3" id="KW-1185">Reference proteome</keyword>
<evidence type="ECO:0000259" key="1">
    <source>
        <dbReference type="PROSITE" id="PS51725"/>
    </source>
</evidence>
<proteinExistence type="predicted"/>
<sequence length="100" mass="11133">MDKLGLYTKFTAVEAQRETLLEMLLEAAHAMQSIEGCDLYVVNLPENDPNSIWVTEIWNDPSAHEASLTLESAKELIRKARPLISGIEQIKLRPQGGKGV</sequence>
<protein>
    <submittedName>
        <fullName evidence="2">Antibiotic biosynthesis monooxygenase</fullName>
    </submittedName>
</protein>
<dbReference type="Gene3D" id="3.30.70.100">
    <property type="match status" value="1"/>
</dbReference>
<feature type="domain" description="ABM" evidence="1">
    <location>
        <begin position="4"/>
        <end position="92"/>
    </location>
</feature>
<name>A0A1B1MZA7_9BACL</name>
<dbReference type="GO" id="GO:0004497">
    <property type="term" value="F:monooxygenase activity"/>
    <property type="evidence" value="ECO:0007669"/>
    <property type="project" value="UniProtKB-KW"/>
</dbReference>
<evidence type="ECO:0000313" key="2">
    <source>
        <dbReference type="EMBL" id="ANS74507.1"/>
    </source>
</evidence>
<dbReference type="SUPFAM" id="SSF54909">
    <property type="entry name" value="Dimeric alpha+beta barrel"/>
    <property type="match status" value="1"/>
</dbReference>
<dbReference type="STRING" id="1462996.AWM70_07845"/>
<dbReference type="InterPro" id="IPR011008">
    <property type="entry name" value="Dimeric_a/b-barrel"/>
</dbReference>
<evidence type="ECO:0000313" key="3">
    <source>
        <dbReference type="Proteomes" id="UP000092573"/>
    </source>
</evidence>
<organism evidence="2 3">
    <name type="scientific">Paenibacillus yonginensis</name>
    <dbReference type="NCBI Taxonomy" id="1462996"/>
    <lineage>
        <taxon>Bacteria</taxon>
        <taxon>Bacillati</taxon>
        <taxon>Bacillota</taxon>
        <taxon>Bacilli</taxon>
        <taxon>Bacillales</taxon>
        <taxon>Paenibacillaceae</taxon>
        <taxon>Paenibacillus</taxon>
    </lineage>
</organism>
<dbReference type="Proteomes" id="UP000092573">
    <property type="component" value="Chromosome"/>
</dbReference>
<dbReference type="PROSITE" id="PS51725">
    <property type="entry name" value="ABM"/>
    <property type="match status" value="1"/>
</dbReference>
<reference evidence="2 3" key="1">
    <citation type="submission" date="2016-01" db="EMBL/GenBank/DDBJ databases">
        <title>Complete Genome Sequence of Paenibacillus yonginensis DCY84, a novel Plant Growth-Promoting Bacteria with Elicitation of Induced Systemic Resistance.</title>
        <authorList>
            <person name="Kim Y.J."/>
            <person name="Yang D.C."/>
            <person name="Sukweenadhi J."/>
        </authorList>
    </citation>
    <scope>NUCLEOTIDE SEQUENCE [LARGE SCALE GENOMIC DNA]</scope>
    <source>
        <strain evidence="2 3">DCY84</strain>
    </source>
</reference>
<dbReference type="InterPro" id="IPR007138">
    <property type="entry name" value="ABM_dom"/>
</dbReference>
<dbReference type="Pfam" id="PF03992">
    <property type="entry name" value="ABM"/>
    <property type="match status" value="1"/>
</dbReference>
<keyword evidence="2" id="KW-0503">Monooxygenase</keyword>
<dbReference type="RefSeq" id="WP_068695241.1">
    <property type="nucleotide sequence ID" value="NZ_CP014167.1"/>
</dbReference>
<accession>A0A1B1MZA7</accession>
<dbReference type="EMBL" id="CP014167">
    <property type="protein sequence ID" value="ANS74507.1"/>
    <property type="molecule type" value="Genomic_DNA"/>
</dbReference>
<dbReference type="OrthoDB" id="165368at2"/>
<gene>
    <name evidence="2" type="ORF">AWM70_07845</name>
</gene>
<dbReference type="KEGG" id="pyg:AWM70_07845"/>
<dbReference type="AlphaFoldDB" id="A0A1B1MZA7"/>